<evidence type="ECO:0000313" key="2">
    <source>
        <dbReference type="EMBL" id="MFD2591888.1"/>
    </source>
</evidence>
<proteinExistence type="predicted"/>
<evidence type="ECO:0000313" key="3">
    <source>
        <dbReference type="Proteomes" id="UP001597459"/>
    </source>
</evidence>
<dbReference type="RefSeq" id="WP_378258540.1">
    <property type="nucleotide sequence ID" value="NZ_JBHSJV010000001.1"/>
</dbReference>
<accession>A0ABW5NBD6</accession>
<evidence type="ECO:0000256" key="1">
    <source>
        <dbReference type="SAM" id="SignalP"/>
    </source>
</evidence>
<dbReference type="EMBL" id="JBHULX010000027">
    <property type="protein sequence ID" value="MFD2591888.1"/>
    <property type="molecule type" value="Genomic_DNA"/>
</dbReference>
<name>A0ABW5NBD6_9FLAO</name>
<protein>
    <recommendedName>
        <fullName evidence="4">YD repeat-containing protein</fullName>
    </recommendedName>
</protein>
<dbReference type="Proteomes" id="UP001597459">
    <property type="component" value="Unassembled WGS sequence"/>
</dbReference>
<keyword evidence="1" id="KW-0732">Signal</keyword>
<feature type="chain" id="PRO_5046323089" description="YD repeat-containing protein" evidence="1">
    <location>
        <begin position="25"/>
        <end position="345"/>
    </location>
</feature>
<organism evidence="2 3">
    <name type="scientific">Aquimarina hainanensis</name>
    <dbReference type="NCBI Taxonomy" id="1578017"/>
    <lineage>
        <taxon>Bacteria</taxon>
        <taxon>Pseudomonadati</taxon>
        <taxon>Bacteroidota</taxon>
        <taxon>Flavobacteriia</taxon>
        <taxon>Flavobacteriales</taxon>
        <taxon>Flavobacteriaceae</taxon>
        <taxon>Aquimarina</taxon>
    </lineage>
</organism>
<reference evidence="3" key="1">
    <citation type="journal article" date="2019" name="Int. J. Syst. Evol. Microbiol.">
        <title>The Global Catalogue of Microorganisms (GCM) 10K type strain sequencing project: providing services to taxonomists for standard genome sequencing and annotation.</title>
        <authorList>
            <consortium name="The Broad Institute Genomics Platform"/>
            <consortium name="The Broad Institute Genome Sequencing Center for Infectious Disease"/>
            <person name="Wu L."/>
            <person name="Ma J."/>
        </authorList>
    </citation>
    <scope>NUCLEOTIDE SEQUENCE [LARGE SCALE GENOMIC DNA]</scope>
    <source>
        <strain evidence="3">KCTC 42423</strain>
    </source>
</reference>
<sequence>MRNCLVHKISFVVVVLLLKINANAQQNSSVRFANNTIAIKKQNDSIYFYDSLGELRKIIDLKNNKVTPFGLPKEVKDIIYRGEIPERIEVSDETFPAYLYTERYVDVGIVLCSRQLFYNKIGLKTGYKEICPNDIVDGDDYHFGSENLYKYNKYGLLIETEAIVYKYNDKGQLIEKKNRNRGSKKVYRNTMYSYKDQKLTECIIHEINSNPIYNRTSKRKYIYNIKGLLSEIIKNKRSKIVLEYNKHNKIIKVSDVHTWRNKTYKKPRLIYHYNPQNRIVKISTYVHSSDIPFEWGFVYDVYGHLTQKTLDGKIIESYQYDDKGTLIAIESNKRWGADKTLVNYD</sequence>
<evidence type="ECO:0008006" key="4">
    <source>
        <dbReference type="Google" id="ProtNLM"/>
    </source>
</evidence>
<keyword evidence="3" id="KW-1185">Reference proteome</keyword>
<gene>
    <name evidence="2" type="ORF">ACFSTE_13710</name>
</gene>
<feature type="signal peptide" evidence="1">
    <location>
        <begin position="1"/>
        <end position="24"/>
    </location>
</feature>
<comment type="caution">
    <text evidence="2">The sequence shown here is derived from an EMBL/GenBank/DDBJ whole genome shotgun (WGS) entry which is preliminary data.</text>
</comment>
<dbReference type="Gene3D" id="2.180.10.10">
    <property type="entry name" value="RHS repeat-associated core"/>
    <property type="match status" value="1"/>
</dbReference>